<evidence type="ECO:0000256" key="5">
    <source>
        <dbReference type="ARBA" id="ARBA00022741"/>
    </source>
</evidence>
<keyword evidence="12" id="KW-1185">Reference proteome</keyword>
<keyword evidence="4" id="KW-0808">Transferase</keyword>
<dbReference type="SMART" id="SM00212">
    <property type="entry name" value="UBCc"/>
    <property type="match status" value="1"/>
</dbReference>
<evidence type="ECO:0000259" key="10">
    <source>
        <dbReference type="PROSITE" id="PS50127"/>
    </source>
</evidence>
<evidence type="ECO:0000313" key="12">
    <source>
        <dbReference type="Proteomes" id="UP001054837"/>
    </source>
</evidence>
<evidence type="ECO:0000256" key="4">
    <source>
        <dbReference type="ARBA" id="ARBA00022679"/>
    </source>
</evidence>
<organism evidence="11 12">
    <name type="scientific">Caerostris darwini</name>
    <dbReference type="NCBI Taxonomy" id="1538125"/>
    <lineage>
        <taxon>Eukaryota</taxon>
        <taxon>Metazoa</taxon>
        <taxon>Ecdysozoa</taxon>
        <taxon>Arthropoda</taxon>
        <taxon>Chelicerata</taxon>
        <taxon>Arachnida</taxon>
        <taxon>Araneae</taxon>
        <taxon>Araneomorphae</taxon>
        <taxon>Entelegynae</taxon>
        <taxon>Araneoidea</taxon>
        <taxon>Araneidae</taxon>
        <taxon>Caerostris</taxon>
    </lineage>
</organism>
<proteinExistence type="inferred from homology"/>
<dbReference type="InterPro" id="IPR016135">
    <property type="entry name" value="UBQ-conjugating_enzyme/RWD"/>
</dbReference>
<dbReference type="PROSITE" id="PS50127">
    <property type="entry name" value="UBC_2"/>
    <property type="match status" value="1"/>
</dbReference>
<feature type="domain" description="UBC core" evidence="10">
    <location>
        <begin position="116"/>
        <end position="262"/>
    </location>
</feature>
<dbReference type="EC" id="2.3.2.23" evidence="3"/>
<evidence type="ECO:0000256" key="8">
    <source>
        <dbReference type="PROSITE-ProRule" id="PRU10133"/>
    </source>
</evidence>
<evidence type="ECO:0000313" key="11">
    <source>
        <dbReference type="EMBL" id="GIY42963.1"/>
    </source>
</evidence>
<name>A0AAV4TG56_9ARAC</name>
<gene>
    <name evidence="11" type="primary">Ubc2</name>
    <name evidence="11" type="ORF">CDAR_461731</name>
</gene>
<evidence type="ECO:0000256" key="9">
    <source>
        <dbReference type="RuleBase" id="RU362109"/>
    </source>
</evidence>
<dbReference type="InterPro" id="IPR023313">
    <property type="entry name" value="UBQ-conjugating_AS"/>
</dbReference>
<dbReference type="InterPro" id="IPR000608">
    <property type="entry name" value="UBC"/>
</dbReference>
<evidence type="ECO:0000256" key="1">
    <source>
        <dbReference type="ARBA" id="ARBA00000485"/>
    </source>
</evidence>
<comment type="caution">
    <text evidence="11">The sequence shown here is derived from an EMBL/GenBank/DDBJ whole genome shotgun (WGS) entry which is preliminary data.</text>
</comment>
<dbReference type="Pfam" id="PF00179">
    <property type="entry name" value="UQ_con"/>
    <property type="match status" value="1"/>
</dbReference>
<feature type="active site" description="Glycyl thioester intermediate" evidence="8">
    <location>
        <position position="200"/>
    </location>
</feature>
<evidence type="ECO:0000256" key="6">
    <source>
        <dbReference type="ARBA" id="ARBA00022786"/>
    </source>
</evidence>
<evidence type="ECO:0000256" key="2">
    <source>
        <dbReference type="ARBA" id="ARBA00004906"/>
    </source>
</evidence>
<comment type="pathway">
    <text evidence="2">Protein modification; protein ubiquitination.</text>
</comment>
<comment type="catalytic activity">
    <reaction evidence="1">
        <text>S-ubiquitinyl-[E1 ubiquitin-activating enzyme]-L-cysteine + [E2 ubiquitin-conjugating enzyme]-L-cysteine = [E1 ubiquitin-activating enzyme]-L-cysteine + S-ubiquitinyl-[E2 ubiquitin-conjugating enzyme]-L-cysteine.</text>
        <dbReference type="EC" id="2.3.2.23"/>
    </reaction>
</comment>
<dbReference type="GO" id="GO:0005524">
    <property type="term" value="F:ATP binding"/>
    <property type="evidence" value="ECO:0007669"/>
    <property type="project" value="UniProtKB-UniRule"/>
</dbReference>
<protein>
    <recommendedName>
        <fullName evidence="3">E2 ubiquitin-conjugating enzyme</fullName>
        <ecNumber evidence="3">2.3.2.23</ecNumber>
    </recommendedName>
</protein>
<dbReference type="EMBL" id="BPLQ01009277">
    <property type="protein sequence ID" value="GIY42963.1"/>
    <property type="molecule type" value="Genomic_DNA"/>
</dbReference>
<dbReference type="PANTHER" id="PTHR24068">
    <property type="entry name" value="UBIQUITIN-CONJUGATING ENZYME E2"/>
    <property type="match status" value="1"/>
</dbReference>
<dbReference type="PROSITE" id="PS00183">
    <property type="entry name" value="UBC_1"/>
    <property type="match status" value="1"/>
</dbReference>
<reference evidence="11 12" key="1">
    <citation type="submission" date="2021-06" db="EMBL/GenBank/DDBJ databases">
        <title>Caerostris darwini draft genome.</title>
        <authorList>
            <person name="Kono N."/>
            <person name="Arakawa K."/>
        </authorList>
    </citation>
    <scope>NUCLEOTIDE SEQUENCE [LARGE SCALE GENOMIC DNA]</scope>
</reference>
<dbReference type="FunFam" id="3.10.110.10:FF:000101">
    <property type="entry name" value="Ubiquitin-conjugating enzyme E2 D2"/>
    <property type="match status" value="1"/>
</dbReference>
<evidence type="ECO:0000256" key="3">
    <source>
        <dbReference type="ARBA" id="ARBA00012486"/>
    </source>
</evidence>
<keyword evidence="7 9" id="KW-0067">ATP-binding</keyword>
<keyword evidence="6 9" id="KW-0833">Ubl conjugation pathway</keyword>
<evidence type="ECO:0000256" key="7">
    <source>
        <dbReference type="ARBA" id="ARBA00022840"/>
    </source>
</evidence>
<dbReference type="SUPFAM" id="SSF54495">
    <property type="entry name" value="UBC-like"/>
    <property type="match status" value="1"/>
</dbReference>
<comment type="similarity">
    <text evidence="9">Belongs to the ubiquitin-conjugating enzyme family.</text>
</comment>
<keyword evidence="5 9" id="KW-0547">Nucleotide-binding</keyword>
<dbReference type="GO" id="GO:0006511">
    <property type="term" value="P:ubiquitin-dependent protein catabolic process"/>
    <property type="evidence" value="ECO:0007669"/>
    <property type="project" value="UniProtKB-ARBA"/>
</dbReference>
<sequence>MLSSRLTESILRRRMEGKNVVKFYYFSLVSTKSRHGRKIPAKFRDHLKEIEKEGNVYRRRQQISFRLNVFQQLNKKQRLMRTKNSTFAGQSQSAVIMSRGMGDVPASISSNCTTNYTAKRLQQELVDITSNPPPLCSAGLKGDNLFEWIATIVGPPGSVYEEGIFKLNIKFSKQYPFKPPYVNFKTKIYHCNIDSSGEVCLDILDSKWSPAITVYSLLLSICSLLSDCNPKDPLVSDIARLYLKNQGEHDRRARAYTRKYALK</sequence>
<dbReference type="AlphaFoldDB" id="A0AAV4TG56"/>
<dbReference type="Gene3D" id="3.10.110.10">
    <property type="entry name" value="Ubiquitin Conjugating Enzyme"/>
    <property type="match status" value="1"/>
</dbReference>
<dbReference type="GO" id="GO:0061631">
    <property type="term" value="F:ubiquitin conjugating enzyme activity"/>
    <property type="evidence" value="ECO:0007669"/>
    <property type="project" value="UniProtKB-EC"/>
</dbReference>
<accession>A0AAV4TG56</accession>
<dbReference type="Proteomes" id="UP001054837">
    <property type="component" value="Unassembled WGS sequence"/>
</dbReference>